<evidence type="ECO:0000256" key="2">
    <source>
        <dbReference type="ARBA" id="ARBA00022448"/>
    </source>
</evidence>
<evidence type="ECO:0000256" key="6">
    <source>
        <dbReference type="ARBA" id="ARBA00023136"/>
    </source>
</evidence>
<comment type="caution">
    <text evidence="9">The sequence shown here is derived from an EMBL/GenBank/DDBJ whole genome shotgun (WGS) entry which is preliminary data.</text>
</comment>
<dbReference type="GO" id="GO:0005886">
    <property type="term" value="C:plasma membrane"/>
    <property type="evidence" value="ECO:0007669"/>
    <property type="project" value="UniProtKB-SubCell"/>
</dbReference>
<evidence type="ECO:0000256" key="3">
    <source>
        <dbReference type="ARBA" id="ARBA00022475"/>
    </source>
</evidence>
<keyword evidence="10" id="KW-1185">Reference proteome</keyword>
<accession>A0A368TNA7</accession>
<evidence type="ECO:0000259" key="8">
    <source>
        <dbReference type="PROSITE" id="PS50928"/>
    </source>
</evidence>
<evidence type="ECO:0000256" key="7">
    <source>
        <dbReference type="RuleBase" id="RU363032"/>
    </source>
</evidence>
<feature type="transmembrane region" description="Helical" evidence="7">
    <location>
        <begin position="33"/>
        <end position="52"/>
    </location>
</feature>
<evidence type="ECO:0000256" key="5">
    <source>
        <dbReference type="ARBA" id="ARBA00022989"/>
    </source>
</evidence>
<feature type="transmembrane region" description="Helical" evidence="7">
    <location>
        <begin position="140"/>
        <end position="170"/>
    </location>
</feature>
<feature type="transmembrane region" description="Helical" evidence="7">
    <location>
        <begin position="252"/>
        <end position="271"/>
    </location>
</feature>
<dbReference type="CDD" id="cd06261">
    <property type="entry name" value="TM_PBP2"/>
    <property type="match status" value="1"/>
</dbReference>
<gene>
    <name evidence="9" type="primary">phnE</name>
    <name evidence="9" type="ORF">DU506_18850</name>
</gene>
<keyword evidence="3" id="KW-1003">Cell membrane</keyword>
<keyword evidence="5 7" id="KW-1133">Transmembrane helix</keyword>
<proteinExistence type="inferred from homology"/>
<feature type="domain" description="ABC transmembrane type-1" evidence="8">
    <location>
        <begin position="89"/>
        <end position="271"/>
    </location>
</feature>
<evidence type="ECO:0000256" key="4">
    <source>
        <dbReference type="ARBA" id="ARBA00022692"/>
    </source>
</evidence>
<comment type="subcellular location">
    <subcellularLocation>
        <location evidence="1 7">Cell membrane</location>
        <topology evidence="1 7">Multi-pass membrane protein</topology>
    </subcellularLocation>
</comment>
<dbReference type="InterPro" id="IPR035906">
    <property type="entry name" value="MetI-like_sf"/>
</dbReference>
<dbReference type="GO" id="GO:0015416">
    <property type="term" value="F:ABC-type phosphonate transporter activity"/>
    <property type="evidence" value="ECO:0007669"/>
    <property type="project" value="InterPro"/>
</dbReference>
<dbReference type="InterPro" id="IPR000515">
    <property type="entry name" value="MetI-like"/>
</dbReference>
<dbReference type="SUPFAM" id="SSF161098">
    <property type="entry name" value="MetI-like"/>
    <property type="match status" value="1"/>
</dbReference>
<comment type="similarity">
    <text evidence="7">Belongs to the binding-protein-dependent transport system permease family.</text>
</comment>
<dbReference type="InterPro" id="IPR005769">
    <property type="entry name" value="PhnE/PtxC"/>
</dbReference>
<protein>
    <submittedName>
        <fullName evidence="9">Phosphonate ABC transporter, permease protein PhnE</fullName>
    </submittedName>
</protein>
<name>A0A368TNA7_9GAMM</name>
<feature type="transmembrane region" description="Helical" evidence="7">
    <location>
        <begin position="100"/>
        <end position="119"/>
    </location>
</feature>
<dbReference type="RefSeq" id="WP_114488414.1">
    <property type="nucleotide sequence ID" value="NZ_CBCSHM010000079.1"/>
</dbReference>
<keyword evidence="2 7" id="KW-0813">Transport</keyword>
<evidence type="ECO:0000313" key="9">
    <source>
        <dbReference type="EMBL" id="RCV86199.1"/>
    </source>
</evidence>
<dbReference type="AlphaFoldDB" id="A0A368TNA7"/>
<reference evidence="9 10" key="1">
    <citation type="submission" date="2018-07" db="EMBL/GenBank/DDBJ databases">
        <title>Halomonas rutogse sp. nov., isolated from Lake TangqianCo on Tibetan Plateau.</title>
        <authorList>
            <person name="Lu H."/>
            <person name="Xing P."/>
            <person name="Wu Q."/>
        </authorList>
    </citation>
    <scope>NUCLEOTIDE SEQUENCE [LARGE SCALE GENOMIC DNA]</scope>
    <source>
        <strain evidence="9 10">TQ8S</strain>
    </source>
</reference>
<dbReference type="PROSITE" id="PS50928">
    <property type="entry name" value="ABC_TM1"/>
    <property type="match status" value="1"/>
</dbReference>
<evidence type="ECO:0000313" key="10">
    <source>
        <dbReference type="Proteomes" id="UP000253204"/>
    </source>
</evidence>
<dbReference type="NCBIfam" id="TIGR01097">
    <property type="entry name" value="PhnE"/>
    <property type="match status" value="1"/>
</dbReference>
<dbReference type="OrthoDB" id="9808005at2"/>
<keyword evidence="6 7" id="KW-0472">Membrane</keyword>
<evidence type="ECO:0000256" key="1">
    <source>
        <dbReference type="ARBA" id="ARBA00004651"/>
    </source>
</evidence>
<dbReference type="PANTHER" id="PTHR30043:SF1">
    <property type="entry name" value="ABC TRANSPORT SYSTEM PERMEASE PROTEIN P69"/>
    <property type="match status" value="1"/>
</dbReference>
<dbReference type="Proteomes" id="UP000253204">
    <property type="component" value="Unassembled WGS sequence"/>
</dbReference>
<organism evidence="9 10">
    <name type="scientific">Vreelandella rituensis</name>
    <dbReference type="NCBI Taxonomy" id="2282306"/>
    <lineage>
        <taxon>Bacteria</taxon>
        <taxon>Pseudomonadati</taxon>
        <taxon>Pseudomonadota</taxon>
        <taxon>Gammaproteobacteria</taxon>
        <taxon>Oceanospirillales</taxon>
        <taxon>Halomonadaceae</taxon>
        <taxon>Vreelandella</taxon>
    </lineage>
</organism>
<dbReference type="PANTHER" id="PTHR30043">
    <property type="entry name" value="PHOSPHONATES TRANSPORT SYSTEM PERMEASE PROTEIN"/>
    <property type="match status" value="1"/>
</dbReference>
<keyword evidence="4 7" id="KW-0812">Transmembrane</keyword>
<sequence>MNREQLADQAFTREALASTGRWRRLPFIADPKVRWAMGIGAAVYLALALASIEVNWERVAEGMSRALNFLGAFTQPDFLSRRDDIIDGILESLTMTLTSTVIGVALAIPVGLGAARNIAPLPIYLVCRSIITVSRTFQEIIIAILFVVMFGFGPLAGVITLAFATIGFMAKLLAEDIEDLDWRQVEAIRATGASWWQTMNHAVQPQVMARLIGLSMYRLDINFRESAVIGIVGAGGIGATLNTSMSRYEYDTSAAILLIIIAVVLLCEYGSSHVRRWTQ</sequence>
<dbReference type="Gene3D" id="1.10.3720.10">
    <property type="entry name" value="MetI-like"/>
    <property type="match status" value="1"/>
</dbReference>
<dbReference type="Pfam" id="PF00528">
    <property type="entry name" value="BPD_transp_1"/>
    <property type="match status" value="1"/>
</dbReference>
<dbReference type="EMBL" id="QPIJ01000070">
    <property type="protein sequence ID" value="RCV86199.1"/>
    <property type="molecule type" value="Genomic_DNA"/>
</dbReference>